<evidence type="ECO:0000259" key="5">
    <source>
        <dbReference type="PROSITE" id="PS50968"/>
    </source>
</evidence>
<evidence type="ECO:0000256" key="4">
    <source>
        <dbReference type="RuleBase" id="RU364072"/>
    </source>
</evidence>
<keyword evidence="4" id="KW-0444">Lipid biosynthesis</keyword>
<dbReference type="Proteomes" id="UP000202031">
    <property type="component" value="Chromosome"/>
</dbReference>
<reference evidence="7" key="1">
    <citation type="journal article" date="2017" name="Genome Biol. Evol.">
        <title>Comparative Genomic Analysis Identifies a Campylobacter Clade Deficient in Selenium Metabolism.</title>
        <authorList>
            <person name="Miller W.G."/>
            <person name="Yee E."/>
            <person name="Lopes B.S."/>
            <person name="Chapman M.H."/>
            <person name="Huynh S."/>
            <person name="Bono J.L."/>
            <person name="Parker C.T."/>
            <person name="Strachan N.J.C."/>
            <person name="Forbes K.J."/>
        </authorList>
    </citation>
    <scope>NUCLEOTIDE SEQUENCE [LARGE SCALE GENOMIC DNA]</scope>
    <source>
        <strain evidence="7">NCTC 13004</strain>
    </source>
</reference>
<dbReference type="PANTHER" id="PTHR45266:SF3">
    <property type="entry name" value="OXALOACETATE DECARBOXYLASE ALPHA CHAIN"/>
    <property type="match status" value="1"/>
</dbReference>
<dbReference type="GO" id="GO:0006633">
    <property type="term" value="P:fatty acid biosynthetic process"/>
    <property type="evidence" value="ECO:0007669"/>
    <property type="project" value="UniProtKB-UniPathway"/>
</dbReference>
<name>A0A1X9SPQ2_9BACT</name>
<keyword evidence="3 4" id="KW-0092">Biotin</keyword>
<gene>
    <name evidence="6" type="primary">accB</name>
    <name evidence="6" type="ORF">CLAN_1521</name>
</gene>
<comment type="pathway">
    <text evidence="4">Lipid metabolism; fatty acid biosynthesis.</text>
</comment>
<evidence type="ECO:0000256" key="2">
    <source>
        <dbReference type="ARBA" id="ARBA00017562"/>
    </source>
</evidence>
<dbReference type="NCBIfam" id="TIGR00531">
    <property type="entry name" value="BCCP"/>
    <property type="match status" value="1"/>
</dbReference>
<dbReference type="UniPathway" id="UPA00094"/>
<dbReference type="Pfam" id="PF00364">
    <property type="entry name" value="Biotin_lipoyl"/>
    <property type="match status" value="1"/>
</dbReference>
<keyword evidence="4" id="KW-0275">Fatty acid biosynthesis</keyword>
<dbReference type="GO" id="GO:0003989">
    <property type="term" value="F:acetyl-CoA carboxylase activity"/>
    <property type="evidence" value="ECO:0007669"/>
    <property type="project" value="InterPro"/>
</dbReference>
<dbReference type="RefSeq" id="WP_100590983.1">
    <property type="nucleotide sequence ID" value="NZ_CP015578.1"/>
</dbReference>
<proteinExistence type="predicted"/>
<feature type="domain" description="Lipoyl-binding" evidence="5">
    <location>
        <begin position="71"/>
        <end position="147"/>
    </location>
</feature>
<dbReference type="CDD" id="cd06850">
    <property type="entry name" value="biotinyl_domain"/>
    <property type="match status" value="1"/>
</dbReference>
<dbReference type="InterPro" id="IPR000089">
    <property type="entry name" value="Biotin_lipoyl"/>
</dbReference>
<protein>
    <recommendedName>
        <fullName evidence="2 4">Biotin carboxyl carrier protein of acetyl-CoA carboxylase</fullName>
    </recommendedName>
</protein>
<keyword evidence="4" id="KW-0443">Lipid metabolism</keyword>
<organism evidence="6 7">
    <name type="scientific">Campylobacter lanienae NCTC 13004</name>
    <dbReference type="NCBI Taxonomy" id="1031753"/>
    <lineage>
        <taxon>Bacteria</taxon>
        <taxon>Pseudomonadati</taxon>
        <taxon>Campylobacterota</taxon>
        <taxon>Epsilonproteobacteria</taxon>
        <taxon>Campylobacterales</taxon>
        <taxon>Campylobacteraceae</taxon>
        <taxon>Campylobacter</taxon>
    </lineage>
</organism>
<dbReference type="Gene3D" id="2.40.50.100">
    <property type="match status" value="1"/>
</dbReference>
<dbReference type="SUPFAM" id="SSF51230">
    <property type="entry name" value="Single hybrid motif"/>
    <property type="match status" value="1"/>
</dbReference>
<dbReference type="EMBL" id="CP015578">
    <property type="protein sequence ID" value="ARQ98236.1"/>
    <property type="molecule type" value="Genomic_DNA"/>
</dbReference>
<evidence type="ECO:0000313" key="6">
    <source>
        <dbReference type="EMBL" id="ARQ98236.1"/>
    </source>
</evidence>
<dbReference type="GeneID" id="46921984"/>
<sequence>MTRDEIKELISFFDETNINKIKIKDGDFVIELEKHEPCEQVAPAPACPPIPAPAPINVVVNEKTVTTSTATDTLNAPMVGTFYIAPSPGAPSFVKVGQTVKKGDTIGIIEAMKIMNEIEAEFDCRITKALIADGQPVEFGMALFEVEKL</sequence>
<evidence type="ECO:0000256" key="3">
    <source>
        <dbReference type="ARBA" id="ARBA00023267"/>
    </source>
</evidence>
<dbReference type="PROSITE" id="PS50968">
    <property type="entry name" value="BIOTINYL_LIPOYL"/>
    <property type="match status" value="1"/>
</dbReference>
<dbReference type="PANTHER" id="PTHR45266">
    <property type="entry name" value="OXALOACETATE DECARBOXYLASE ALPHA CHAIN"/>
    <property type="match status" value="1"/>
</dbReference>
<dbReference type="GO" id="GO:0009317">
    <property type="term" value="C:acetyl-CoA carboxylase complex"/>
    <property type="evidence" value="ECO:0007669"/>
    <property type="project" value="InterPro"/>
</dbReference>
<reference evidence="7" key="2">
    <citation type="journal article" date="2017" name="Genome Biol. Evol.">
        <title>Comparative genomic analysis identifies a Campylobacter clade deficient in selenium metabolism.</title>
        <authorList>
            <person name="Miller W.G."/>
            <person name="Yee E."/>
            <person name="Lopes B.S."/>
            <person name="Chapman M.H."/>
            <person name="Huynh S."/>
            <person name="Bono J.L."/>
            <person name="Parker C.T."/>
            <person name="Strachan N.J.C."/>
            <person name="Forbes K.J."/>
        </authorList>
    </citation>
    <scope>NUCLEOTIDE SEQUENCE [LARGE SCALE GENOMIC DNA]</scope>
    <source>
        <strain evidence="7">NCTC 13004</strain>
    </source>
</reference>
<dbReference type="InterPro" id="IPR050709">
    <property type="entry name" value="Biotin_Carboxyl_Carrier/Decarb"/>
</dbReference>
<dbReference type="InterPro" id="IPR001249">
    <property type="entry name" value="AcCoA_biotinCC"/>
</dbReference>
<evidence type="ECO:0000313" key="7">
    <source>
        <dbReference type="Proteomes" id="UP000202031"/>
    </source>
</evidence>
<accession>A0A1X9SPQ2</accession>
<keyword evidence="4" id="KW-0276">Fatty acid metabolism</keyword>
<evidence type="ECO:0000256" key="1">
    <source>
        <dbReference type="ARBA" id="ARBA00003761"/>
    </source>
</evidence>
<dbReference type="PRINTS" id="PR01071">
    <property type="entry name" value="ACOABIOTINCC"/>
</dbReference>
<dbReference type="InterPro" id="IPR011053">
    <property type="entry name" value="Single_hybrid_motif"/>
</dbReference>
<dbReference type="AlphaFoldDB" id="A0A1X9SPQ2"/>
<comment type="function">
    <text evidence="1 4">This protein is a component of the acetyl coenzyme A carboxylase complex; first, biotin carboxylase catalyzes the carboxylation of the carrier protein and then the transcarboxylase transfers the carboxyl group to form malonyl-CoA.</text>
</comment>
<keyword evidence="6" id="KW-0436">Ligase</keyword>
<dbReference type="KEGG" id="clx:CLAN_1521"/>